<feature type="transmembrane region" description="Helical" evidence="6">
    <location>
        <begin position="189"/>
        <end position="207"/>
    </location>
</feature>
<reference evidence="9 10" key="1">
    <citation type="submission" date="2020-02" db="EMBL/GenBank/DDBJ databases">
        <authorList>
            <person name="Zheng R.K."/>
            <person name="Sun C.M."/>
        </authorList>
    </citation>
    <scope>NUCLEOTIDE SEQUENCE [LARGE SCALE GENOMIC DNA]</scope>
    <source>
        <strain evidence="10">rifampicinis</strain>
    </source>
</reference>
<dbReference type="Pfam" id="PF09335">
    <property type="entry name" value="VTT_dom"/>
    <property type="match status" value="1"/>
</dbReference>
<dbReference type="Proteomes" id="UP000594468">
    <property type="component" value="Chromosome"/>
</dbReference>
<feature type="region of interest" description="Disordered" evidence="7">
    <location>
        <begin position="1"/>
        <end position="41"/>
    </location>
</feature>
<keyword evidence="4 6" id="KW-1133">Transmembrane helix</keyword>
<feature type="compositionally biased region" description="Polar residues" evidence="7">
    <location>
        <begin position="1"/>
        <end position="17"/>
    </location>
</feature>
<comment type="subcellular location">
    <subcellularLocation>
        <location evidence="1 6">Cell membrane</location>
        <topology evidence="1 6">Multi-pass membrane protein</topology>
    </subcellularLocation>
</comment>
<evidence type="ECO:0000256" key="3">
    <source>
        <dbReference type="ARBA" id="ARBA00022692"/>
    </source>
</evidence>
<evidence type="ECO:0000313" key="10">
    <source>
        <dbReference type="Proteomes" id="UP000594468"/>
    </source>
</evidence>
<keyword evidence="10" id="KW-1185">Reference proteome</keyword>
<sequence length="279" mass="30303">MPDSTQQTPKRQYSAKSYSEPHPTPQIPTEAPGEERYTQNPIREQISVADKQIEEKRPIRELIVGGLAFAVFLGVVTVGINAIGLGRIQQFIEDAGPMAPVAYIGLKAATYVFAPLTSGPIQVVAGAIFGNVWLGVLYTLIGEVLGGSISFWIARAFGRPVVQRMVGKSGMTQVEEFYKTRMGGWRSLAVARLILFSVWDFLSYAAGLAPVRFISYLLVSIIVGFFPTLIFVGLGTTAIQDGSSLILIYGLVAVLIILPIMFRKPLERLLAAGNAPKSK</sequence>
<proteinExistence type="inferred from homology"/>
<comment type="similarity">
    <text evidence="6">Belongs to the TVP38/TMEM64 family.</text>
</comment>
<dbReference type="RefSeq" id="WP_195169939.1">
    <property type="nucleotide sequence ID" value="NZ_CP062983.1"/>
</dbReference>
<evidence type="ECO:0000256" key="5">
    <source>
        <dbReference type="ARBA" id="ARBA00023136"/>
    </source>
</evidence>
<dbReference type="InterPro" id="IPR032816">
    <property type="entry name" value="VTT_dom"/>
</dbReference>
<evidence type="ECO:0000259" key="8">
    <source>
        <dbReference type="Pfam" id="PF09335"/>
    </source>
</evidence>
<evidence type="ECO:0000256" key="6">
    <source>
        <dbReference type="RuleBase" id="RU366058"/>
    </source>
</evidence>
<accession>A0A7S8IEI9</accession>
<keyword evidence="2 6" id="KW-1003">Cell membrane</keyword>
<dbReference type="PANTHER" id="PTHR12677">
    <property type="entry name" value="GOLGI APPARATUS MEMBRANE PROTEIN TVP38-RELATED"/>
    <property type="match status" value="1"/>
</dbReference>
<keyword evidence="3 6" id="KW-0812">Transmembrane</keyword>
<evidence type="ECO:0000256" key="7">
    <source>
        <dbReference type="SAM" id="MobiDB-lite"/>
    </source>
</evidence>
<dbReference type="EMBL" id="CP062983">
    <property type="protein sequence ID" value="QPC81868.1"/>
    <property type="molecule type" value="Genomic_DNA"/>
</dbReference>
<dbReference type="PANTHER" id="PTHR12677:SF59">
    <property type="entry name" value="GOLGI APPARATUS MEMBRANE PROTEIN TVP38-RELATED"/>
    <property type="match status" value="1"/>
</dbReference>
<name>A0A7S8IEI9_9CHLR</name>
<dbReference type="GO" id="GO:0005886">
    <property type="term" value="C:plasma membrane"/>
    <property type="evidence" value="ECO:0007669"/>
    <property type="project" value="UniProtKB-SubCell"/>
</dbReference>
<feature type="transmembrane region" description="Helical" evidence="6">
    <location>
        <begin position="213"/>
        <end position="234"/>
    </location>
</feature>
<dbReference type="KEGG" id="pmet:G4Y79_19580"/>
<evidence type="ECO:0000256" key="1">
    <source>
        <dbReference type="ARBA" id="ARBA00004651"/>
    </source>
</evidence>
<organism evidence="9 10">
    <name type="scientific">Phototrophicus methaneseepsis</name>
    <dbReference type="NCBI Taxonomy" id="2710758"/>
    <lineage>
        <taxon>Bacteria</taxon>
        <taxon>Bacillati</taxon>
        <taxon>Chloroflexota</taxon>
        <taxon>Candidatus Thermofontia</taxon>
        <taxon>Phototrophicales</taxon>
        <taxon>Phototrophicaceae</taxon>
        <taxon>Phototrophicus</taxon>
    </lineage>
</organism>
<keyword evidence="5 6" id="KW-0472">Membrane</keyword>
<evidence type="ECO:0000313" key="9">
    <source>
        <dbReference type="EMBL" id="QPC81868.1"/>
    </source>
</evidence>
<feature type="transmembrane region" description="Helical" evidence="6">
    <location>
        <begin position="246"/>
        <end position="262"/>
    </location>
</feature>
<dbReference type="InterPro" id="IPR015414">
    <property type="entry name" value="TMEM64"/>
</dbReference>
<feature type="transmembrane region" description="Helical" evidence="6">
    <location>
        <begin position="62"/>
        <end position="83"/>
    </location>
</feature>
<evidence type="ECO:0000256" key="2">
    <source>
        <dbReference type="ARBA" id="ARBA00022475"/>
    </source>
</evidence>
<protein>
    <recommendedName>
        <fullName evidence="6">TVP38/TMEM64 family membrane protein</fullName>
    </recommendedName>
</protein>
<feature type="transmembrane region" description="Helical" evidence="6">
    <location>
        <begin position="132"/>
        <end position="154"/>
    </location>
</feature>
<evidence type="ECO:0000256" key="4">
    <source>
        <dbReference type="ARBA" id="ARBA00022989"/>
    </source>
</evidence>
<gene>
    <name evidence="9" type="ORF">G4Y79_19580</name>
</gene>
<dbReference type="AlphaFoldDB" id="A0A7S8IEI9"/>
<feature type="domain" description="VTT" evidence="8">
    <location>
        <begin position="120"/>
        <end position="236"/>
    </location>
</feature>